<keyword evidence="3" id="KW-1185">Reference proteome</keyword>
<evidence type="ECO:0000313" key="2">
    <source>
        <dbReference type="EMBL" id="GMA86744.1"/>
    </source>
</evidence>
<gene>
    <name evidence="2" type="ORF">GCM10025868_19940</name>
</gene>
<accession>A0ABQ6JG29</accession>
<protein>
    <recommendedName>
        <fullName evidence="1">Glycoside-hydrolase family GH114 TIM-barrel domain-containing protein</fullName>
    </recommendedName>
</protein>
<reference evidence="3" key="1">
    <citation type="journal article" date="2019" name="Int. J. Syst. Evol. Microbiol.">
        <title>The Global Catalogue of Microorganisms (GCM) 10K type strain sequencing project: providing services to taxonomists for standard genome sequencing and annotation.</title>
        <authorList>
            <consortium name="The Broad Institute Genomics Platform"/>
            <consortium name="The Broad Institute Genome Sequencing Center for Infectious Disease"/>
            <person name="Wu L."/>
            <person name="Ma J."/>
        </authorList>
    </citation>
    <scope>NUCLEOTIDE SEQUENCE [LARGE SCALE GENOMIC DNA]</scope>
    <source>
        <strain evidence="3">NBRC 108730</strain>
    </source>
</reference>
<comment type="caution">
    <text evidence="2">The sequence shown here is derived from an EMBL/GenBank/DDBJ whole genome shotgun (WGS) entry which is preliminary data.</text>
</comment>
<feature type="domain" description="Glycoside-hydrolase family GH114 TIM-barrel" evidence="1">
    <location>
        <begin position="1"/>
        <end position="80"/>
    </location>
</feature>
<dbReference type="EMBL" id="BSUZ01000001">
    <property type="protein sequence ID" value="GMA86744.1"/>
    <property type="molecule type" value="Genomic_DNA"/>
</dbReference>
<dbReference type="InterPro" id="IPR004352">
    <property type="entry name" value="GH114_TIM-barrel"/>
</dbReference>
<dbReference type="Pfam" id="PF03537">
    <property type="entry name" value="Glyco_hydro_114"/>
    <property type="match status" value="1"/>
</dbReference>
<dbReference type="Proteomes" id="UP001157017">
    <property type="component" value="Unassembled WGS sequence"/>
</dbReference>
<organism evidence="2 3">
    <name type="scientific">Angustibacter aerolatus</name>
    <dbReference type="NCBI Taxonomy" id="1162965"/>
    <lineage>
        <taxon>Bacteria</taxon>
        <taxon>Bacillati</taxon>
        <taxon>Actinomycetota</taxon>
        <taxon>Actinomycetes</taxon>
        <taxon>Kineosporiales</taxon>
        <taxon>Kineosporiaceae</taxon>
    </lineage>
</organism>
<name>A0ABQ6JG29_9ACTN</name>
<evidence type="ECO:0000259" key="1">
    <source>
        <dbReference type="Pfam" id="PF03537"/>
    </source>
</evidence>
<evidence type="ECO:0000313" key="3">
    <source>
        <dbReference type="Proteomes" id="UP001157017"/>
    </source>
</evidence>
<sequence>MAIAQKNAAEPTAGERRTVGFDFAIAEECQVYEECGLYEAAYGHRFIEIEYTDNGTAAYAAACRARGATTSVVLRDRDVVTRGRAAYRYQAC</sequence>
<proteinExistence type="predicted"/>